<protein>
    <submittedName>
        <fullName evidence="1">Maleate isomerase</fullName>
    </submittedName>
</protein>
<reference evidence="1 2" key="1">
    <citation type="submission" date="2017-09" db="EMBL/GenBank/DDBJ databases">
        <authorList>
            <person name="Ehlers B."/>
            <person name="Leendertz F.H."/>
        </authorList>
    </citation>
    <scope>NUCLEOTIDE SEQUENCE [LARGE SCALE GENOMIC DNA]</scope>
    <source>
        <strain evidence="1 2">DSM 18289</strain>
    </source>
</reference>
<dbReference type="OrthoDB" id="9816064at2"/>
<gene>
    <name evidence="1" type="ORF">SAMN06265368_1761</name>
</gene>
<accession>A0A285NI53</accession>
<organism evidence="1 2">
    <name type="scientific">Cohaesibacter gelatinilyticus</name>
    <dbReference type="NCBI Taxonomy" id="372072"/>
    <lineage>
        <taxon>Bacteria</taxon>
        <taxon>Pseudomonadati</taxon>
        <taxon>Pseudomonadota</taxon>
        <taxon>Alphaproteobacteria</taxon>
        <taxon>Hyphomicrobiales</taxon>
        <taxon>Cohaesibacteraceae</taxon>
    </lineage>
</organism>
<proteinExistence type="predicted"/>
<dbReference type="GO" id="GO:0016853">
    <property type="term" value="F:isomerase activity"/>
    <property type="evidence" value="ECO:0007669"/>
    <property type="project" value="UniProtKB-KW"/>
</dbReference>
<evidence type="ECO:0000313" key="1">
    <source>
        <dbReference type="EMBL" id="SNZ08657.1"/>
    </source>
</evidence>
<keyword evidence="1" id="KW-0413">Isomerase</keyword>
<dbReference type="Pfam" id="PF17645">
    <property type="entry name" value="Amdase"/>
    <property type="match status" value="1"/>
</dbReference>
<dbReference type="Gene3D" id="3.40.50.12500">
    <property type="match status" value="1"/>
</dbReference>
<dbReference type="PANTHER" id="PTHR40267">
    <property type="entry name" value="BLR3294 PROTEIN"/>
    <property type="match status" value="1"/>
</dbReference>
<dbReference type="RefSeq" id="WP_097152880.1">
    <property type="nucleotide sequence ID" value="NZ_OBEL01000001.1"/>
</dbReference>
<dbReference type="EMBL" id="OBEL01000001">
    <property type="protein sequence ID" value="SNZ08657.1"/>
    <property type="molecule type" value="Genomic_DNA"/>
</dbReference>
<keyword evidence="2" id="KW-1185">Reference proteome</keyword>
<dbReference type="PIRSF" id="PIRSF015736">
    <property type="entry name" value="MI"/>
    <property type="match status" value="1"/>
</dbReference>
<evidence type="ECO:0000313" key="2">
    <source>
        <dbReference type="Proteomes" id="UP000219439"/>
    </source>
</evidence>
<dbReference type="Proteomes" id="UP000219439">
    <property type="component" value="Unassembled WGS sequence"/>
</dbReference>
<sequence length="255" mass="27515">MKLPFTTDDGIGSTATLGVVVLQTDQTIEHEFARICTDDGISLHHTRIPMCPEITPTTLMNMLADLPSSVSLLSNSNNYDVIGYACTSAATVIGSEKIQTAIQQIHPNTLVTDPLDSLIAACKALEIEKIAFISPYIASVSEQLREKLTKAGLQITSFASFEEGDDDVVARISPSSVLEAIKTISQTEDCDAIIVSCTNLRILEILNNAEYCSGKPVISSNLALAWNMLRLAQALPCRNDLGQLFRQCGSKSPPL</sequence>
<dbReference type="InterPro" id="IPR026286">
    <property type="entry name" value="MaiA/AMDase"/>
</dbReference>
<dbReference type="InterPro" id="IPR053714">
    <property type="entry name" value="Iso_Racemase_Enz_sf"/>
</dbReference>
<name>A0A285NI53_9HYPH</name>
<dbReference type="PANTHER" id="PTHR40267:SF1">
    <property type="entry name" value="BLR3294 PROTEIN"/>
    <property type="match status" value="1"/>
</dbReference>
<dbReference type="AlphaFoldDB" id="A0A285NI53"/>